<dbReference type="PANTHER" id="PTHR45621">
    <property type="entry name" value="OS01G0588500 PROTEIN-RELATED"/>
    <property type="match status" value="1"/>
</dbReference>
<dbReference type="GO" id="GO:0004672">
    <property type="term" value="F:protein kinase activity"/>
    <property type="evidence" value="ECO:0007669"/>
    <property type="project" value="InterPro"/>
</dbReference>
<dbReference type="InterPro" id="IPR050823">
    <property type="entry name" value="Plant_Ser_Thr_Prot_Kinase"/>
</dbReference>
<evidence type="ECO:0000313" key="3">
    <source>
        <dbReference type="EMBL" id="KAE8660307.1"/>
    </source>
</evidence>
<keyword evidence="3" id="KW-0418">Kinase</keyword>
<feature type="compositionally biased region" description="Basic residues" evidence="1">
    <location>
        <begin position="8"/>
        <end position="22"/>
    </location>
</feature>
<feature type="region of interest" description="Disordered" evidence="1">
    <location>
        <begin position="296"/>
        <end position="335"/>
    </location>
</feature>
<dbReference type="PROSITE" id="PS00108">
    <property type="entry name" value="PROTEIN_KINASE_ST"/>
    <property type="match status" value="1"/>
</dbReference>
<protein>
    <submittedName>
        <fullName evidence="3">Kinase superfamily protein isoform 2</fullName>
    </submittedName>
</protein>
<dbReference type="GO" id="GO:0005524">
    <property type="term" value="F:ATP binding"/>
    <property type="evidence" value="ECO:0007669"/>
    <property type="project" value="InterPro"/>
</dbReference>
<proteinExistence type="predicted"/>
<reference evidence="3" key="1">
    <citation type="submission" date="2019-09" db="EMBL/GenBank/DDBJ databases">
        <title>Draft genome information of white flower Hibiscus syriacus.</title>
        <authorList>
            <person name="Kim Y.-M."/>
        </authorList>
    </citation>
    <scope>NUCLEOTIDE SEQUENCE [LARGE SCALE GENOMIC DNA]</scope>
    <source>
        <strain evidence="3">YM2019G1</strain>
    </source>
</reference>
<accession>A0A6A2XVJ0</accession>
<feature type="region of interest" description="Disordered" evidence="1">
    <location>
        <begin position="1"/>
        <end position="38"/>
    </location>
</feature>
<dbReference type="SUPFAM" id="SSF56112">
    <property type="entry name" value="Protein kinase-like (PK-like)"/>
    <property type="match status" value="1"/>
</dbReference>
<feature type="compositionally biased region" description="Polar residues" evidence="1">
    <location>
        <begin position="27"/>
        <end position="38"/>
    </location>
</feature>
<dbReference type="Proteomes" id="UP000436088">
    <property type="component" value="Unassembled WGS sequence"/>
</dbReference>
<dbReference type="InterPro" id="IPR000719">
    <property type="entry name" value="Prot_kinase_dom"/>
</dbReference>
<comment type="caution">
    <text evidence="3">The sequence shown here is derived from an EMBL/GenBank/DDBJ whole genome shotgun (WGS) entry which is preliminary data.</text>
</comment>
<dbReference type="EMBL" id="VEPZ02001732">
    <property type="protein sequence ID" value="KAE8660307.1"/>
    <property type="molecule type" value="Genomic_DNA"/>
</dbReference>
<dbReference type="Gene3D" id="1.10.510.10">
    <property type="entry name" value="Transferase(Phosphotransferase) domain 1"/>
    <property type="match status" value="1"/>
</dbReference>
<dbReference type="InterPro" id="IPR008271">
    <property type="entry name" value="Ser/Thr_kinase_AS"/>
</dbReference>
<sequence>MGLCGSTKGKKPCQHKHSKSPKKTPEKNSGIQRSNETKTVFPLTSIKDVKDLRQNSGYGNVCILTYEETRLATKELRPDHVVGEGGFGVVHERLIDGNVRPGFPSTRSRPRIKIQGSHKKRIPILTKLKIGADCSLTWSKRMKIALDVAKGLAFLHGAERPVIYRDFKTSNILLDENFNAKLSDFGLAKDGAMGDQTHVSTRVMGTHGYAAPEYILTGHLTARSDVYGFGVVLLEMLIGRRVNGQDPKMEGQYSPRAAMRIAHLAYLCLSENPKGRPLMSQVVECLEKFQMKGRPLMSQGARHNSVTRDNSPNKSPQTTMKKRNTRRTETHKTGAIKEINLEMKEAEANPPQEPKLFEPLSSKAEDKVEMWPKCKF</sequence>
<keyword evidence="4" id="KW-1185">Reference proteome</keyword>
<feature type="compositionally biased region" description="Polar residues" evidence="1">
    <location>
        <begin position="301"/>
        <end position="319"/>
    </location>
</feature>
<organism evidence="3 4">
    <name type="scientific">Hibiscus syriacus</name>
    <name type="common">Rose of Sharon</name>
    <dbReference type="NCBI Taxonomy" id="106335"/>
    <lineage>
        <taxon>Eukaryota</taxon>
        <taxon>Viridiplantae</taxon>
        <taxon>Streptophyta</taxon>
        <taxon>Embryophyta</taxon>
        <taxon>Tracheophyta</taxon>
        <taxon>Spermatophyta</taxon>
        <taxon>Magnoliopsida</taxon>
        <taxon>eudicotyledons</taxon>
        <taxon>Gunneridae</taxon>
        <taxon>Pentapetalae</taxon>
        <taxon>rosids</taxon>
        <taxon>malvids</taxon>
        <taxon>Malvales</taxon>
        <taxon>Malvaceae</taxon>
        <taxon>Malvoideae</taxon>
        <taxon>Hibiscus</taxon>
    </lineage>
</organism>
<evidence type="ECO:0000313" key="4">
    <source>
        <dbReference type="Proteomes" id="UP000436088"/>
    </source>
</evidence>
<name>A0A6A2XVJ0_HIBSY</name>
<evidence type="ECO:0000256" key="1">
    <source>
        <dbReference type="SAM" id="MobiDB-lite"/>
    </source>
</evidence>
<gene>
    <name evidence="3" type="ORF">F3Y22_tig00116954pilonHSYRG00129</name>
</gene>
<dbReference type="PROSITE" id="PS50011">
    <property type="entry name" value="PROTEIN_KINASE_DOM"/>
    <property type="match status" value="1"/>
</dbReference>
<keyword evidence="3" id="KW-0808">Transferase</keyword>
<dbReference type="InterPro" id="IPR011009">
    <property type="entry name" value="Kinase-like_dom_sf"/>
</dbReference>
<dbReference type="Pfam" id="PF00069">
    <property type="entry name" value="Pkinase"/>
    <property type="match status" value="1"/>
</dbReference>
<dbReference type="AlphaFoldDB" id="A0A6A2XVJ0"/>
<feature type="domain" description="Protein kinase" evidence="2">
    <location>
        <begin position="1"/>
        <end position="297"/>
    </location>
</feature>
<evidence type="ECO:0000259" key="2">
    <source>
        <dbReference type="PROSITE" id="PS50011"/>
    </source>
</evidence>